<comment type="caution">
    <text evidence="1">The sequence shown here is derived from an EMBL/GenBank/DDBJ whole genome shotgun (WGS) entry which is preliminary data.</text>
</comment>
<evidence type="ECO:0008006" key="3">
    <source>
        <dbReference type="Google" id="ProtNLM"/>
    </source>
</evidence>
<dbReference type="PROSITE" id="PS51257">
    <property type="entry name" value="PROKAR_LIPOPROTEIN"/>
    <property type="match status" value="1"/>
</dbReference>
<dbReference type="OrthoDB" id="7619247at2"/>
<dbReference type="EMBL" id="AWFB01000038">
    <property type="protein sequence ID" value="RAN31986.1"/>
    <property type="molecule type" value="Genomic_DNA"/>
</dbReference>
<organism evidence="1 2">
    <name type="scientific">Hyphomonas pacifica</name>
    <dbReference type="NCBI Taxonomy" id="1280941"/>
    <lineage>
        <taxon>Bacteria</taxon>
        <taxon>Pseudomonadati</taxon>
        <taxon>Pseudomonadota</taxon>
        <taxon>Alphaproteobacteria</taxon>
        <taxon>Hyphomonadales</taxon>
        <taxon>Hyphomonadaceae</taxon>
        <taxon>Hyphomonas</taxon>
    </lineage>
</organism>
<dbReference type="Proteomes" id="UP000249123">
    <property type="component" value="Unassembled WGS sequence"/>
</dbReference>
<dbReference type="RefSeq" id="WP_034827719.1">
    <property type="nucleotide sequence ID" value="NZ_AWFA01000034.1"/>
</dbReference>
<proteinExistence type="predicted"/>
<dbReference type="eggNOG" id="COG1766">
    <property type="taxonomic scope" value="Bacteria"/>
</dbReference>
<gene>
    <name evidence="1" type="ORF">HY3_15635</name>
</gene>
<evidence type="ECO:0000313" key="1">
    <source>
        <dbReference type="EMBL" id="RAN31986.1"/>
    </source>
</evidence>
<evidence type="ECO:0000313" key="2">
    <source>
        <dbReference type="Proteomes" id="UP000249123"/>
    </source>
</evidence>
<protein>
    <recommendedName>
        <fullName evidence="3">Flagellar M-ring C-terminal domain-containing protein</fullName>
    </recommendedName>
</protein>
<dbReference type="STRING" id="1280941.HY2_03535"/>
<accession>A0A062U0P3</accession>
<dbReference type="AlphaFoldDB" id="A0A062U0P3"/>
<keyword evidence="2" id="KW-1185">Reference proteome</keyword>
<sequence>MDFRFAKSQRSAGPSTQAIALFACLIVILLGCWRGTSLFTQPADEWVPGSKVEASLMGILEPVAGKGNIRLSVTGEGTSHSVLILLASRVSEAAPTLERLTTSALMMNPEEGDQLVIEQAAFSRGVPGRPSASGWTELGLYGALLAMLAWIGLKPSDAPAADAKRVKAAEPVEAALEPALQETRLKAKPALTAEPGAAAKLVQKDPARTASILRSWMHGEGGAA</sequence>
<reference evidence="1 2" key="1">
    <citation type="submission" date="2013-04" db="EMBL/GenBank/DDBJ databases">
        <title>Hyphomonas sp. T24B3 Genome Sequencing.</title>
        <authorList>
            <person name="Lai Q."/>
            <person name="Shao Z."/>
        </authorList>
    </citation>
    <scope>NUCLEOTIDE SEQUENCE [LARGE SCALE GENOMIC DNA]</scope>
    <source>
        <strain evidence="1 2">T24B3</strain>
    </source>
</reference>
<name>A0A062U0P3_9PROT</name>